<keyword evidence="3" id="KW-1185">Reference proteome</keyword>
<protein>
    <submittedName>
        <fullName evidence="2">Uncharacterized protein</fullName>
    </submittedName>
</protein>
<proteinExistence type="predicted"/>
<reference evidence="2 3" key="1">
    <citation type="submission" date="2024-09" db="EMBL/GenBank/DDBJ databases">
        <title>Rethinking Asexuality: The Enigmatic Case of Functional Sexual Genes in Lepraria (Stereocaulaceae).</title>
        <authorList>
            <person name="Doellman M."/>
            <person name="Sun Y."/>
            <person name="Barcenas-Pena A."/>
            <person name="Lumbsch H.T."/>
            <person name="Grewe F."/>
        </authorList>
    </citation>
    <scope>NUCLEOTIDE SEQUENCE [LARGE SCALE GENOMIC DNA]</scope>
    <source>
        <strain evidence="2 3">Grewe 0041</strain>
    </source>
</reference>
<dbReference type="EMBL" id="JBHFEH010000067">
    <property type="protein sequence ID" value="KAL2049296.1"/>
    <property type="molecule type" value="Genomic_DNA"/>
</dbReference>
<gene>
    <name evidence="2" type="ORF">ABVK25_010474</name>
</gene>
<feature type="signal peptide" evidence="1">
    <location>
        <begin position="1"/>
        <end position="20"/>
    </location>
</feature>
<name>A0ABR4AWV5_9LECA</name>
<feature type="chain" id="PRO_5046028012" evidence="1">
    <location>
        <begin position="21"/>
        <end position="385"/>
    </location>
</feature>
<keyword evidence="1" id="KW-0732">Signal</keyword>
<sequence>MQPSTFCTLLTAFVLSFSSGNPVQINNTLELPVTFNLTSNLTAINPKHYDIAGTDLFLEALEPYGQIIPGYAALVCLSSAELDLAEKIVESGNDLPLPDGYAFIASGVKVYIKVTWTSGFLMSLAKAALEGVEELMATSGGTGQRSVTVDVFQEQIGIIGRIVGSPVGPANGAAPAQSGAVPDATGAALAASGVAPVSSGAVVAVRVATNPNDAVANTLSTNITASNPLTPDHYRIPGTEVYVVVIRPYGNELPRDPTIKLLLNAARSVQNDRAVHGDVELPMEWSFQESGLSVSFNSRSIHRPLLSTMQAGLIGLFDLMEDKYVVGTREILFGMGVEGEGDCGSGQVKWADHVADANTTVGGAASAASSPLVMAALQTGVVGTA</sequence>
<comment type="caution">
    <text evidence="2">The sequence shown here is derived from an EMBL/GenBank/DDBJ whole genome shotgun (WGS) entry which is preliminary data.</text>
</comment>
<evidence type="ECO:0000256" key="1">
    <source>
        <dbReference type="SAM" id="SignalP"/>
    </source>
</evidence>
<accession>A0ABR4AWV5</accession>
<dbReference type="Proteomes" id="UP001590951">
    <property type="component" value="Unassembled WGS sequence"/>
</dbReference>
<evidence type="ECO:0000313" key="2">
    <source>
        <dbReference type="EMBL" id="KAL2049296.1"/>
    </source>
</evidence>
<evidence type="ECO:0000313" key="3">
    <source>
        <dbReference type="Proteomes" id="UP001590951"/>
    </source>
</evidence>
<organism evidence="2 3">
    <name type="scientific">Lepraria finkii</name>
    <dbReference type="NCBI Taxonomy" id="1340010"/>
    <lineage>
        <taxon>Eukaryota</taxon>
        <taxon>Fungi</taxon>
        <taxon>Dikarya</taxon>
        <taxon>Ascomycota</taxon>
        <taxon>Pezizomycotina</taxon>
        <taxon>Lecanoromycetes</taxon>
        <taxon>OSLEUM clade</taxon>
        <taxon>Lecanoromycetidae</taxon>
        <taxon>Lecanorales</taxon>
        <taxon>Lecanorineae</taxon>
        <taxon>Stereocaulaceae</taxon>
        <taxon>Lepraria</taxon>
    </lineage>
</organism>